<dbReference type="Pfam" id="PF02378">
    <property type="entry name" value="PTS_EIIC"/>
    <property type="match status" value="1"/>
</dbReference>
<proteinExistence type="predicted"/>
<evidence type="ECO:0000256" key="14">
    <source>
        <dbReference type="ARBA" id="ARBA00074554"/>
    </source>
</evidence>
<dbReference type="PROSITE" id="PS00371">
    <property type="entry name" value="PTS_EIIA_TYPE_1_HIS"/>
    <property type="match status" value="1"/>
</dbReference>
<dbReference type="InterPro" id="IPR013013">
    <property type="entry name" value="PTS_EIIC_1"/>
</dbReference>
<feature type="transmembrane region" description="Helical" evidence="17">
    <location>
        <begin position="445"/>
        <end position="466"/>
    </location>
</feature>
<keyword evidence="3" id="KW-1003">Cell membrane</keyword>
<protein>
    <recommendedName>
        <fullName evidence="14">PTS system sucrose-specific EIIBCA component</fullName>
        <ecNumber evidence="11">2.7.1.211</ecNumber>
    </recommendedName>
    <alternativeName>
        <fullName evidence="15">EIIBCA-Scr</fullName>
    </alternativeName>
</protein>
<dbReference type="InterPro" id="IPR011055">
    <property type="entry name" value="Dup_hybrid_motif"/>
</dbReference>
<keyword evidence="7 17" id="KW-0812">Transmembrane</keyword>
<evidence type="ECO:0000256" key="8">
    <source>
        <dbReference type="ARBA" id="ARBA00022777"/>
    </source>
</evidence>
<dbReference type="SUPFAM" id="SSF55604">
    <property type="entry name" value="Glucose permease domain IIB"/>
    <property type="match status" value="1"/>
</dbReference>
<keyword evidence="6" id="KW-0598">Phosphotransferase system</keyword>
<evidence type="ECO:0000256" key="11">
    <source>
        <dbReference type="ARBA" id="ARBA00044053"/>
    </source>
</evidence>
<keyword evidence="10 17" id="KW-0472">Membrane</keyword>
<evidence type="ECO:0000256" key="9">
    <source>
        <dbReference type="ARBA" id="ARBA00022989"/>
    </source>
</evidence>
<dbReference type="EC" id="2.7.1.211" evidence="11"/>
<comment type="catalytic activity">
    <reaction evidence="13">
        <text>N(pros)-phospho-L-histidyl-[protein](out) + sucrose = sucrose 6(G)-phosphate(in) + L-histidyl-[protein]</text>
        <dbReference type="Rhea" id="RHEA:49236"/>
        <dbReference type="Rhea" id="RHEA-COMP:9745"/>
        <dbReference type="Rhea" id="RHEA-COMP:9746"/>
        <dbReference type="ChEBI" id="CHEBI:17992"/>
        <dbReference type="ChEBI" id="CHEBI:29979"/>
        <dbReference type="ChEBI" id="CHEBI:64837"/>
        <dbReference type="ChEBI" id="CHEBI:91002"/>
        <dbReference type="EC" id="2.7.1.211"/>
    </reaction>
</comment>
<feature type="transmembrane region" description="Helical" evidence="17">
    <location>
        <begin position="176"/>
        <end position="194"/>
    </location>
</feature>
<dbReference type="GO" id="GO:0005886">
    <property type="term" value="C:plasma membrane"/>
    <property type="evidence" value="ECO:0007669"/>
    <property type="project" value="UniProtKB-SubCell"/>
</dbReference>
<feature type="transmembrane region" description="Helical" evidence="17">
    <location>
        <begin position="144"/>
        <end position="164"/>
    </location>
</feature>
<feature type="transmembrane region" description="Helical" evidence="17">
    <location>
        <begin position="259"/>
        <end position="282"/>
    </location>
</feature>
<feature type="domain" description="PTS EIIA type-1" evidence="18">
    <location>
        <begin position="503"/>
        <end position="607"/>
    </location>
</feature>
<comment type="function">
    <text evidence="12">The phosphoenolpyruvate-dependent sugar phosphotransferase system (sugar PTS), a major carbohydrate active transport system, catalyzes the phosphorylation of incoming sugar substrates concomitantly with their translocation across the cell membrane. This system is involved in sucrose transport.</text>
</comment>
<evidence type="ECO:0000256" key="17">
    <source>
        <dbReference type="SAM" id="Phobius"/>
    </source>
</evidence>
<dbReference type="InterPro" id="IPR050558">
    <property type="entry name" value="PTS_Sugar-Specific_Components"/>
</dbReference>
<name>A0A0R2B7H2_9LACO</name>
<dbReference type="EMBL" id="AYYN01000128">
    <property type="protein sequence ID" value="KRM73892.1"/>
    <property type="molecule type" value="Genomic_DNA"/>
</dbReference>
<dbReference type="NCBIfam" id="TIGR00830">
    <property type="entry name" value="PTBA"/>
    <property type="match status" value="1"/>
</dbReference>
<evidence type="ECO:0000259" key="18">
    <source>
        <dbReference type="PROSITE" id="PS51093"/>
    </source>
</evidence>
<dbReference type="InterPro" id="IPR036878">
    <property type="entry name" value="Glu_permease_IIB"/>
</dbReference>
<dbReference type="PANTHER" id="PTHR30175">
    <property type="entry name" value="PHOSPHOTRANSFERASE SYSTEM TRANSPORT PROTEIN"/>
    <property type="match status" value="1"/>
</dbReference>
<keyword evidence="5" id="KW-0808">Transferase</keyword>
<dbReference type="Pfam" id="PF00367">
    <property type="entry name" value="PTS_EIIB"/>
    <property type="match status" value="1"/>
</dbReference>
<dbReference type="InterPro" id="IPR003352">
    <property type="entry name" value="PTS_EIIC"/>
</dbReference>
<dbReference type="GO" id="GO:0090589">
    <property type="term" value="F:protein-phosphocysteine-trehalose phosphotransferase system transporter activity"/>
    <property type="evidence" value="ECO:0007669"/>
    <property type="project" value="TreeGrafter"/>
</dbReference>
<sequence>MGKYTDLAEKIVVNVGGRDNIISLKHCITRLRFQLKDESKANDEVLKELDGVVTVMKAGGQYQVVIGNQVAQVFDEVQKVADLQGTTVQDETPAEKRSLFNIFIDTISGIFQPILPALSAAGVIKGFNTLFISLGWYSQTSGTYALLNAIGDAMFMFLPILLGLTAANKFKLNQYVGLIIGAALCYPAIQVGALSEAGKPLYTLFSGTVFQSEVYQTFLGIPIVSLNYTSTVIPVILICYFAAKVEHALNKVIADTVKFFFVPILTLLVSLILGFLLIGPLATFGSNLVGSGILAVRNVSPMLAGALVAGLWQVLVVFGLHWGIIPIYFNNIVTNGFDNVMMPYYCTTFVTTAVVVAMIIKTKNKKLKKLGIPAAISGILGVTEPAIYGLLLPKKKPLLISCLVSAVIGGFYGFFNLRKFAMGGMGFFELPGMIDPKTNSLDNMYIALIGIGLSLVLGFVATMIFWKDDEPVDEQKTEIKTVQNEVIQAPIKGKIVSLSEVKDNVFSKGFIGKGLAIDVTEGVVKAPVSGEITTVFPTGHAIGLASDKGAEILIHIGMDTVNLEGKYFTPLVKVGDRVKAGQEILHFDLEKIKAAGYSLITPVVVTNTDAYTDVLETGLTKQDPSEMLTTIS</sequence>
<accession>A0A0R2B7H2</accession>
<feature type="domain" description="PTS EIIB type-1" evidence="19">
    <location>
        <begin position="5"/>
        <end position="87"/>
    </location>
</feature>
<dbReference type="InterPro" id="IPR011297">
    <property type="entry name" value="PTS_IIABC_b_glu"/>
</dbReference>
<dbReference type="GO" id="GO:0016301">
    <property type="term" value="F:kinase activity"/>
    <property type="evidence" value="ECO:0007669"/>
    <property type="project" value="UniProtKB-KW"/>
</dbReference>
<keyword evidence="9 17" id="KW-1133">Transmembrane helix</keyword>
<dbReference type="AlphaFoldDB" id="A0A0R2B7H2"/>
<dbReference type="InterPro" id="IPR001127">
    <property type="entry name" value="PTS_EIIA_1_perm"/>
</dbReference>
<evidence type="ECO:0000256" key="3">
    <source>
        <dbReference type="ARBA" id="ARBA00022475"/>
    </source>
</evidence>
<dbReference type="SUPFAM" id="SSF51261">
    <property type="entry name" value="Duplicated hybrid motif"/>
    <property type="match status" value="1"/>
</dbReference>
<feature type="transmembrane region" description="Helical" evidence="17">
    <location>
        <begin position="398"/>
        <end position="415"/>
    </location>
</feature>
<feature type="transmembrane region" description="Helical" evidence="17">
    <location>
        <begin position="214"/>
        <end position="243"/>
    </location>
</feature>
<dbReference type="PROSITE" id="PS01035">
    <property type="entry name" value="PTS_EIIB_TYPE_1_CYS"/>
    <property type="match status" value="1"/>
</dbReference>
<feature type="domain" description="PTS EIIC type-1" evidence="20">
    <location>
        <begin position="105"/>
        <end position="477"/>
    </location>
</feature>
<dbReference type="PROSITE" id="PS51098">
    <property type="entry name" value="PTS_EIIB_TYPE_1"/>
    <property type="match status" value="1"/>
</dbReference>
<dbReference type="FunFam" id="3.30.1360.60:FF:000001">
    <property type="entry name" value="PTS system glucose-specific IIBC component PtsG"/>
    <property type="match status" value="1"/>
</dbReference>
<dbReference type="CDD" id="cd00212">
    <property type="entry name" value="PTS_IIB_glc"/>
    <property type="match status" value="1"/>
</dbReference>
<dbReference type="RefSeq" id="WP_056959313.1">
    <property type="nucleotide sequence ID" value="NZ_AYYN01000128.1"/>
</dbReference>
<evidence type="ECO:0000256" key="4">
    <source>
        <dbReference type="ARBA" id="ARBA00022597"/>
    </source>
</evidence>
<evidence type="ECO:0000256" key="2">
    <source>
        <dbReference type="ARBA" id="ARBA00022448"/>
    </source>
</evidence>
<evidence type="ECO:0000256" key="16">
    <source>
        <dbReference type="PROSITE-ProRule" id="PRU00421"/>
    </source>
</evidence>
<dbReference type="GO" id="GO:0015771">
    <property type="term" value="P:trehalose transport"/>
    <property type="evidence" value="ECO:0007669"/>
    <property type="project" value="TreeGrafter"/>
</dbReference>
<evidence type="ECO:0000256" key="13">
    <source>
        <dbReference type="ARBA" id="ARBA00048931"/>
    </source>
</evidence>
<dbReference type="PANTHER" id="PTHR30175:SF1">
    <property type="entry name" value="PTS SYSTEM ARBUTIN-, CELLOBIOSE-, AND SALICIN-SPECIFIC EIIBC COMPONENT-RELATED"/>
    <property type="match status" value="1"/>
</dbReference>
<keyword evidence="2" id="KW-0813">Transport</keyword>
<feature type="active site" description="Phosphocysteine intermediate; for EIIB activity" evidence="16">
    <location>
        <position position="27"/>
    </location>
</feature>
<dbReference type="PATRIC" id="fig|1423772.3.peg.689"/>
<comment type="caution">
    <text evidence="21">The sequence shown here is derived from an EMBL/GenBank/DDBJ whole genome shotgun (WGS) entry which is preliminary data.</text>
</comment>
<evidence type="ECO:0000256" key="10">
    <source>
        <dbReference type="ARBA" id="ARBA00023136"/>
    </source>
</evidence>
<dbReference type="Gene3D" id="3.30.1360.60">
    <property type="entry name" value="Glucose permease domain IIB"/>
    <property type="match status" value="1"/>
</dbReference>
<feature type="transmembrane region" description="Helical" evidence="17">
    <location>
        <begin position="341"/>
        <end position="360"/>
    </location>
</feature>
<evidence type="ECO:0000256" key="12">
    <source>
        <dbReference type="ARBA" id="ARBA00045139"/>
    </source>
</evidence>
<evidence type="ECO:0000313" key="22">
    <source>
        <dbReference type="Proteomes" id="UP000051612"/>
    </source>
</evidence>
<dbReference type="FunFam" id="2.70.70.10:FF:000001">
    <property type="entry name" value="PTS system glucose-specific IIA component"/>
    <property type="match status" value="1"/>
</dbReference>
<dbReference type="PROSITE" id="PS51093">
    <property type="entry name" value="PTS_EIIA_TYPE_1"/>
    <property type="match status" value="1"/>
</dbReference>
<feature type="transmembrane region" description="Helical" evidence="17">
    <location>
        <begin position="302"/>
        <end position="329"/>
    </location>
</feature>
<gene>
    <name evidence="21" type="ORF">FC48_GL000627</name>
</gene>
<evidence type="ECO:0000256" key="15">
    <source>
        <dbReference type="ARBA" id="ARBA00081008"/>
    </source>
</evidence>
<dbReference type="Gene3D" id="2.70.70.10">
    <property type="entry name" value="Glucose Permease (Domain IIA)"/>
    <property type="match status" value="1"/>
</dbReference>
<keyword evidence="4" id="KW-0762">Sugar transport</keyword>
<evidence type="ECO:0000259" key="20">
    <source>
        <dbReference type="PROSITE" id="PS51103"/>
    </source>
</evidence>
<evidence type="ECO:0000313" key="21">
    <source>
        <dbReference type="EMBL" id="KRM73892.1"/>
    </source>
</evidence>
<dbReference type="Pfam" id="PF00358">
    <property type="entry name" value="PTS_EIIA_1"/>
    <property type="match status" value="1"/>
</dbReference>
<evidence type="ECO:0000256" key="6">
    <source>
        <dbReference type="ARBA" id="ARBA00022683"/>
    </source>
</evidence>
<evidence type="ECO:0000256" key="5">
    <source>
        <dbReference type="ARBA" id="ARBA00022679"/>
    </source>
</evidence>
<comment type="subcellular location">
    <subcellularLocation>
        <location evidence="1">Cell membrane</location>
        <topology evidence="1">Multi-pass membrane protein</topology>
    </subcellularLocation>
</comment>
<feature type="transmembrane region" description="Helical" evidence="17">
    <location>
        <begin position="372"/>
        <end position="391"/>
    </location>
</feature>
<keyword evidence="8" id="KW-0418">Kinase</keyword>
<dbReference type="InterPro" id="IPR018113">
    <property type="entry name" value="PTrfase_EIIB_Cys"/>
</dbReference>
<dbReference type="GO" id="GO:0008982">
    <property type="term" value="F:protein-N(PI)-phosphohistidine-sugar phosphotransferase activity"/>
    <property type="evidence" value="ECO:0007669"/>
    <property type="project" value="InterPro"/>
</dbReference>
<evidence type="ECO:0000259" key="19">
    <source>
        <dbReference type="PROSITE" id="PS51098"/>
    </source>
</evidence>
<evidence type="ECO:0000256" key="1">
    <source>
        <dbReference type="ARBA" id="ARBA00004651"/>
    </source>
</evidence>
<organism evidence="21 22">
    <name type="scientific">Ligilactobacillus murinus DSM 20452 = NBRC 14221</name>
    <dbReference type="NCBI Taxonomy" id="1423772"/>
    <lineage>
        <taxon>Bacteria</taxon>
        <taxon>Bacillati</taxon>
        <taxon>Bacillota</taxon>
        <taxon>Bacilli</taxon>
        <taxon>Lactobacillales</taxon>
        <taxon>Lactobacillaceae</taxon>
        <taxon>Ligilactobacillus</taxon>
    </lineage>
</organism>
<dbReference type="GO" id="GO:0009401">
    <property type="term" value="P:phosphoenolpyruvate-dependent sugar phosphotransferase system"/>
    <property type="evidence" value="ECO:0007669"/>
    <property type="project" value="UniProtKB-KW"/>
</dbReference>
<evidence type="ECO:0000256" key="7">
    <source>
        <dbReference type="ARBA" id="ARBA00022692"/>
    </source>
</evidence>
<dbReference type="NCBIfam" id="TIGR01995">
    <property type="entry name" value="PTS-II-ABC-beta"/>
    <property type="match status" value="1"/>
</dbReference>
<dbReference type="Proteomes" id="UP000051612">
    <property type="component" value="Unassembled WGS sequence"/>
</dbReference>
<dbReference type="PROSITE" id="PS51103">
    <property type="entry name" value="PTS_EIIC_TYPE_1"/>
    <property type="match status" value="1"/>
</dbReference>
<feature type="transmembrane region" description="Helical" evidence="17">
    <location>
        <begin position="102"/>
        <end position="124"/>
    </location>
</feature>
<dbReference type="InterPro" id="IPR001996">
    <property type="entry name" value="PTS_IIB_1"/>
</dbReference>
<reference evidence="21 22" key="1">
    <citation type="journal article" date="2015" name="Genome Announc.">
        <title>Expanding the biotechnology potential of lactobacilli through comparative genomics of 213 strains and associated genera.</title>
        <authorList>
            <person name="Sun Z."/>
            <person name="Harris H.M."/>
            <person name="McCann A."/>
            <person name="Guo C."/>
            <person name="Argimon S."/>
            <person name="Zhang W."/>
            <person name="Yang X."/>
            <person name="Jeffery I.B."/>
            <person name="Cooney J.C."/>
            <person name="Kagawa T.F."/>
            <person name="Liu W."/>
            <person name="Song Y."/>
            <person name="Salvetti E."/>
            <person name="Wrobel A."/>
            <person name="Rasinkangas P."/>
            <person name="Parkhill J."/>
            <person name="Rea M.C."/>
            <person name="O'Sullivan O."/>
            <person name="Ritari J."/>
            <person name="Douillard F.P."/>
            <person name="Paul Ross R."/>
            <person name="Yang R."/>
            <person name="Briner A.E."/>
            <person name="Felis G.E."/>
            <person name="de Vos W.M."/>
            <person name="Barrangou R."/>
            <person name="Klaenhammer T.R."/>
            <person name="Caufield P.W."/>
            <person name="Cui Y."/>
            <person name="Zhang H."/>
            <person name="O'Toole P.W."/>
        </authorList>
    </citation>
    <scope>NUCLEOTIDE SEQUENCE [LARGE SCALE GENOMIC DNA]</scope>
    <source>
        <strain evidence="21 22">DSM 20452</strain>
    </source>
</reference>